<dbReference type="Gene3D" id="3.30.560.10">
    <property type="entry name" value="Glucose Oxidase, domain 3"/>
    <property type="match status" value="1"/>
</dbReference>
<evidence type="ECO:0000313" key="3">
    <source>
        <dbReference type="Proteomes" id="UP000030460"/>
    </source>
</evidence>
<dbReference type="SUPFAM" id="SSF54373">
    <property type="entry name" value="FAD-linked reductases, C-terminal domain"/>
    <property type="match status" value="1"/>
</dbReference>
<dbReference type="OrthoDB" id="9785276at2"/>
<sequence length="98" mass="10330">MGRRDAIAAVKAIRNVVGQEAWDSLRGEEVTPGASIKTDEQILAYLRDTAGTNYHPSCTCRMGNGDDAVVNAEGGLHLLGLITSTAAHCLARHPTASL</sequence>
<gene>
    <name evidence="2" type="ORF">NH14_005110</name>
</gene>
<dbReference type="GO" id="GO:0016614">
    <property type="term" value="F:oxidoreductase activity, acting on CH-OH group of donors"/>
    <property type="evidence" value="ECO:0007669"/>
    <property type="project" value="InterPro"/>
</dbReference>
<feature type="domain" description="Glucose-methanol-choline oxidoreductase C-terminal" evidence="1">
    <location>
        <begin position="4"/>
        <end position="77"/>
    </location>
</feature>
<proteinExistence type="predicted"/>
<organism evidence="2 3">
    <name type="scientific">Paraburkholderia sacchari</name>
    <dbReference type="NCBI Taxonomy" id="159450"/>
    <lineage>
        <taxon>Bacteria</taxon>
        <taxon>Pseudomonadati</taxon>
        <taxon>Pseudomonadota</taxon>
        <taxon>Betaproteobacteria</taxon>
        <taxon>Burkholderiales</taxon>
        <taxon>Burkholderiaceae</taxon>
        <taxon>Paraburkholderia</taxon>
    </lineage>
</organism>
<dbReference type="Gene3D" id="3.50.50.60">
    <property type="entry name" value="FAD/NAD(P)-binding domain"/>
    <property type="match status" value="1"/>
</dbReference>
<dbReference type="InterPro" id="IPR007867">
    <property type="entry name" value="GMC_OxRtase_C"/>
</dbReference>
<dbReference type="AlphaFoldDB" id="A0A8T6Z701"/>
<dbReference type="InterPro" id="IPR036188">
    <property type="entry name" value="FAD/NAD-bd_sf"/>
</dbReference>
<evidence type="ECO:0000259" key="1">
    <source>
        <dbReference type="Pfam" id="PF05199"/>
    </source>
</evidence>
<dbReference type="Pfam" id="PF05199">
    <property type="entry name" value="GMC_oxred_C"/>
    <property type="match status" value="1"/>
</dbReference>
<keyword evidence="3" id="KW-1185">Reference proteome</keyword>
<reference evidence="2" key="1">
    <citation type="journal article" date="2015" name="Genome Announc.">
        <title>Draft Genome Sequence of the Polyhydroxyalkanoate-Producing Bacterium Burkholderia sacchari LMG 19450 Isolated from Brazilian Sugarcane Plantation Soil.</title>
        <authorList>
            <person name="Alexandrino P.M."/>
            <person name="Mendonca T.T."/>
            <person name="Guaman Bautista L.P."/>
            <person name="Cherix J."/>
            <person name="Lozano-Sakalauskas G.C."/>
            <person name="Fujita A."/>
            <person name="Ramos Filho E."/>
            <person name="Long P."/>
            <person name="Padilla G."/>
            <person name="Taciro M.K."/>
            <person name="Gomez J.G."/>
            <person name="Silva L.F."/>
        </authorList>
    </citation>
    <scope>NUCLEOTIDE SEQUENCE</scope>
    <source>
        <strain evidence="2">LMG 19450</strain>
    </source>
</reference>
<comment type="caution">
    <text evidence="2">The sequence shown here is derived from an EMBL/GenBank/DDBJ whole genome shotgun (WGS) entry which is preliminary data.</text>
</comment>
<reference evidence="2" key="2">
    <citation type="submission" date="2020-04" db="EMBL/GenBank/DDBJ databases">
        <authorList>
            <person name="Alexandrino P."/>
            <person name="Mendonca T."/>
            <person name="Guaman L."/>
            <person name="Cherix J."/>
            <person name="Lozano-Sakalauskas G."/>
            <person name="Fujita A."/>
            <person name="Filho E.R."/>
            <person name="Long P."/>
            <person name="Padilla G."/>
            <person name="Taciro M.K."/>
            <person name="Gomez J.G."/>
            <person name="Silva L.F."/>
            <person name="Torres M."/>
        </authorList>
    </citation>
    <scope>NUCLEOTIDE SEQUENCE</scope>
    <source>
        <strain evidence="2">LMG 19450</strain>
    </source>
</reference>
<evidence type="ECO:0000313" key="2">
    <source>
        <dbReference type="EMBL" id="NLP60538.1"/>
    </source>
</evidence>
<dbReference type="EMBL" id="JTDB02000001">
    <property type="protein sequence ID" value="NLP60538.1"/>
    <property type="molecule type" value="Genomic_DNA"/>
</dbReference>
<protein>
    <recommendedName>
        <fullName evidence="1">Glucose-methanol-choline oxidoreductase C-terminal domain-containing protein</fullName>
    </recommendedName>
</protein>
<accession>A0A8T6Z701</accession>
<dbReference type="Proteomes" id="UP000030460">
    <property type="component" value="Unassembled WGS sequence"/>
</dbReference>
<name>A0A8T6Z701_9BURK</name>